<evidence type="ECO:0008006" key="3">
    <source>
        <dbReference type="Google" id="ProtNLM"/>
    </source>
</evidence>
<accession>A0A1T5FNE0</accession>
<dbReference type="AlphaFoldDB" id="A0A1T5FNE0"/>
<protein>
    <recommendedName>
        <fullName evidence="3">Bacteriophage-related protein</fullName>
    </recommendedName>
</protein>
<evidence type="ECO:0000313" key="1">
    <source>
        <dbReference type="EMBL" id="SKB97607.1"/>
    </source>
</evidence>
<dbReference type="OrthoDB" id="284135at2"/>
<dbReference type="Pfam" id="PF11149">
    <property type="entry name" value="DUF2924"/>
    <property type="match status" value="1"/>
</dbReference>
<dbReference type="InterPro" id="IPR021322">
    <property type="entry name" value="DUF2924"/>
</dbReference>
<reference evidence="1 2" key="1">
    <citation type="submission" date="2017-02" db="EMBL/GenBank/DDBJ databases">
        <authorList>
            <person name="Peterson S.W."/>
        </authorList>
    </citation>
    <scope>NUCLEOTIDE SEQUENCE [LARGE SCALE GENOMIC DNA]</scope>
    <source>
        <strain evidence="1 2">DSM 9653</strain>
    </source>
</reference>
<dbReference type="RefSeq" id="WP_079591807.1">
    <property type="nucleotide sequence ID" value="NZ_FUYX01000009.1"/>
</dbReference>
<evidence type="ECO:0000313" key="2">
    <source>
        <dbReference type="Proteomes" id="UP000190130"/>
    </source>
</evidence>
<dbReference type="Proteomes" id="UP000190130">
    <property type="component" value="Unassembled WGS sequence"/>
</dbReference>
<gene>
    <name evidence="1" type="ORF">SAMN05660750_03388</name>
</gene>
<organism evidence="1 2">
    <name type="scientific">Bosea thiooxidans</name>
    <dbReference type="NCBI Taxonomy" id="53254"/>
    <lineage>
        <taxon>Bacteria</taxon>
        <taxon>Pseudomonadati</taxon>
        <taxon>Pseudomonadota</taxon>
        <taxon>Alphaproteobacteria</taxon>
        <taxon>Hyphomicrobiales</taxon>
        <taxon>Boseaceae</taxon>
        <taxon>Bosea</taxon>
    </lineage>
</organism>
<sequence length="162" mass="17244">MVKTVQSEGAIASGGIDAELAALGPDGLRAAWRRTVGKPIPGHMPNSLLLRILAYQQQAKRQGDLSRRSQRLLDQQAKAGKGEDRSGAGATAAASVAAQRVLKPGTLLVREHDGVMHQVTVMADGFAWRGESYASLSRVALAITGTRWNGPRFFGLDRAGRS</sequence>
<proteinExistence type="predicted"/>
<name>A0A1T5FNE0_9HYPH</name>
<dbReference type="EMBL" id="FUYX01000009">
    <property type="protein sequence ID" value="SKB97607.1"/>
    <property type="molecule type" value="Genomic_DNA"/>
</dbReference>